<comment type="caution">
    <text evidence="2">The sequence shown here is derived from an EMBL/GenBank/DDBJ whole genome shotgun (WGS) entry which is preliminary data.</text>
</comment>
<reference evidence="2 3" key="1">
    <citation type="submission" date="2023-09" db="EMBL/GenBank/DDBJ databases">
        <title>Whole genome shotgun sequencing (WGS) of Bosea sp. ZW T0_25, isolated from stored onions (Allium cepa).</title>
        <authorList>
            <person name="Stoll D.A."/>
            <person name="Huch M."/>
        </authorList>
    </citation>
    <scope>NUCLEOTIDE SEQUENCE [LARGE SCALE GENOMIC DNA]</scope>
    <source>
        <strain evidence="2 3">ZW T0_25</strain>
    </source>
</reference>
<dbReference type="InterPro" id="IPR011990">
    <property type="entry name" value="TPR-like_helical_dom_sf"/>
</dbReference>
<dbReference type="InterPro" id="IPR019734">
    <property type="entry name" value="TPR_rpt"/>
</dbReference>
<protein>
    <submittedName>
        <fullName evidence="2">Tetratricopeptide repeat protein</fullName>
    </submittedName>
</protein>
<evidence type="ECO:0000313" key="2">
    <source>
        <dbReference type="EMBL" id="MDU0342675.1"/>
    </source>
</evidence>
<evidence type="ECO:0000256" key="1">
    <source>
        <dbReference type="PROSITE-ProRule" id="PRU00339"/>
    </source>
</evidence>
<feature type="repeat" description="TPR" evidence="1">
    <location>
        <begin position="249"/>
        <end position="282"/>
    </location>
</feature>
<sequence>MSGGPEQSHFADGISEDIITGLSRLRWLFVIARNSSFVYRDKAVDVRQVARELGVRYVLEGSVRAAGGRIRVVVQLIDAGTGKHIWAEKYDRDLADIFAVQDEITEHVVAAIEPRLYAEEGVRVSGRPPGSINAWGLVVRAMGLISKVGRRQNDEAQALLHQAIAMDPAYARAHALLSWALWWASLCYWVPDTREAYRQAAQHAEDALAHDPGDPWARMTRGLSLSTAGRHDRALVELEAALALNPSFALGRTAHGWALLRAGRYDEAIAETGKAVRLSPADSFAGIYTAIHGLALLGARRFAEALPHLRASVSAFAEYSGHYNTLISCCGHLGLIDEAQEFIAARARVGPPLHLSVLRENLRHYAHCEVFVEGMRKAGVPE</sequence>
<dbReference type="Gene3D" id="1.25.40.10">
    <property type="entry name" value="Tetratricopeptide repeat domain"/>
    <property type="match status" value="1"/>
</dbReference>
<dbReference type="PANTHER" id="PTHR12558">
    <property type="entry name" value="CELL DIVISION CYCLE 16,23,27"/>
    <property type="match status" value="1"/>
</dbReference>
<dbReference type="SMART" id="SM00028">
    <property type="entry name" value="TPR"/>
    <property type="match status" value="2"/>
</dbReference>
<keyword evidence="3" id="KW-1185">Reference proteome</keyword>
<name>A0ABU3SE60_9HYPH</name>
<dbReference type="Pfam" id="PF13432">
    <property type="entry name" value="TPR_16"/>
    <property type="match status" value="2"/>
</dbReference>
<dbReference type="RefSeq" id="WP_316020440.1">
    <property type="nucleotide sequence ID" value="NZ_JAWDID010000046.1"/>
</dbReference>
<proteinExistence type="predicted"/>
<keyword evidence="1" id="KW-0802">TPR repeat</keyword>
<dbReference type="EMBL" id="JAWDID010000046">
    <property type="protein sequence ID" value="MDU0342675.1"/>
    <property type="molecule type" value="Genomic_DNA"/>
</dbReference>
<organism evidence="2 3">
    <name type="scientific">Bosea rubneri</name>
    <dbReference type="NCBI Taxonomy" id="3075434"/>
    <lineage>
        <taxon>Bacteria</taxon>
        <taxon>Pseudomonadati</taxon>
        <taxon>Pseudomonadota</taxon>
        <taxon>Alphaproteobacteria</taxon>
        <taxon>Hyphomicrobiales</taxon>
        <taxon>Boseaceae</taxon>
        <taxon>Bosea</taxon>
    </lineage>
</organism>
<dbReference type="PROSITE" id="PS50005">
    <property type="entry name" value="TPR"/>
    <property type="match status" value="1"/>
</dbReference>
<accession>A0ABU3SE60</accession>
<dbReference type="Proteomes" id="UP001254257">
    <property type="component" value="Unassembled WGS sequence"/>
</dbReference>
<dbReference type="PANTHER" id="PTHR12558:SF33">
    <property type="entry name" value="BLL7664 PROTEIN"/>
    <property type="match status" value="1"/>
</dbReference>
<evidence type="ECO:0000313" key="3">
    <source>
        <dbReference type="Proteomes" id="UP001254257"/>
    </source>
</evidence>
<dbReference type="Gene3D" id="3.40.50.10070">
    <property type="entry name" value="TolB, N-terminal domain"/>
    <property type="match status" value="1"/>
</dbReference>
<dbReference type="SUPFAM" id="SSF48452">
    <property type="entry name" value="TPR-like"/>
    <property type="match status" value="1"/>
</dbReference>
<gene>
    <name evidence="2" type="ORF">RKE40_22485</name>
</gene>